<organism evidence="21 22">
    <name type="scientific">Desulfonema ishimotonii</name>
    <dbReference type="NCBI Taxonomy" id="45657"/>
    <lineage>
        <taxon>Bacteria</taxon>
        <taxon>Pseudomonadati</taxon>
        <taxon>Thermodesulfobacteriota</taxon>
        <taxon>Desulfobacteria</taxon>
        <taxon>Desulfobacterales</taxon>
        <taxon>Desulfococcaceae</taxon>
        <taxon>Desulfonema</taxon>
    </lineage>
</organism>
<feature type="binding site" evidence="18">
    <location>
        <position position="178"/>
    </location>
    <ligand>
        <name>[4Fe-4S] cluster</name>
        <dbReference type="ChEBI" id="CHEBI:49883"/>
        <label>2</label>
    </ligand>
</feature>
<dbReference type="PRINTS" id="PR00368">
    <property type="entry name" value="FADPNR"/>
</dbReference>
<dbReference type="Gene3D" id="3.50.50.60">
    <property type="entry name" value="FAD/NAD(P)-binding domain"/>
    <property type="match status" value="2"/>
</dbReference>
<dbReference type="GO" id="GO:0004159">
    <property type="term" value="F:dihydropyrimidine dehydrogenase (NAD+) activity"/>
    <property type="evidence" value="ECO:0007669"/>
    <property type="project" value="UniProtKB-EC"/>
</dbReference>
<accession>A0A401FRI1</accession>
<dbReference type="InterPro" id="IPR036188">
    <property type="entry name" value="FAD/NAD-bd_sf"/>
</dbReference>
<feature type="binding site" evidence="18">
    <location>
        <position position="138"/>
    </location>
    <ligand>
        <name>[4Fe-4S] cluster</name>
        <dbReference type="ChEBI" id="CHEBI:49883"/>
        <label>2</label>
    </ligand>
</feature>
<evidence type="ECO:0000256" key="14">
    <source>
        <dbReference type="ARBA" id="ARBA00047685"/>
    </source>
</evidence>
<feature type="domain" description="4Fe-4S ferredoxin-type" evidence="19">
    <location>
        <begin position="159"/>
        <end position="188"/>
    </location>
</feature>
<evidence type="ECO:0000256" key="10">
    <source>
        <dbReference type="ARBA" id="ARBA00023002"/>
    </source>
</evidence>
<comment type="cofactor">
    <cofactor evidence="1">
        <name>FMN</name>
        <dbReference type="ChEBI" id="CHEBI:58210"/>
    </cofactor>
</comment>
<feature type="binding site" evidence="18">
    <location>
        <position position="46"/>
    </location>
    <ligand>
        <name>[4Fe-4S] cluster</name>
        <dbReference type="ChEBI" id="CHEBI:49883"/>
        <label>1</label>
    </ligand>
</feature>
<dbReference type="GO" id="GO:0009055">
    <property type="term" value="F:electron transfer activity"/>
    <property type="evidence" value="ECO:0007669"/>
    <property type="project" value="InterPro"/>
</dbReference>
<dbReference type="PANTHER" id="PTHR43073:SF2">
    <property type="entry name" value="DIHYDROPYRIMIDINE DEHYDROGENASE [NADP(+)]"/>
    <property type="match status" value="1"/>
</dbReference>
<feature type="binding site" evidence="18">
    <location>
        <position position="168"/>
    </location>
    <ligand>
        <name>[4Fe-4S] cluster</name>
        <dbReference type="ChEBI" id="CHEBI:49883"/>
        <label>3</label>
    </ligand>
</feature>
<feature type="binding site" evidence="18">
    <location>
        <position position="54"/>
    </location>
    <ligand>
        <name>[4Fe-4S] cluster</name>
        <dbReference type="ChEBI" id="CHEBI:49883"/>
        <label>1</label>
    </ligand>
</feature>
<keyword evidence="2 18" id="KW-0813">Transport</keyword>
<evidence type="ECO:0000256" key="5">
    <source>
        <dbReference type="ARBA" id="ARBA00022643"/>
    </source>
</evidence>
<keyword evidence="18" id="KW-1003">Cell membrane</keyword>
<evidence type="ECO:0000256" key="4">
    <source>
        <dbReference type="ARBA" id="ARBA00022630"/>
    </source>
</evidence>
<evidence type="ECO:0000313" key="22">
    <source>
        <dbReference type="Proteomes" id="UP000288096"/>
    </source>
</evidence>
<keyword evidence="9 18" id="KW-0249">Electron transport</keyword>
<dbReference type="PRINTS" id="PR00469">
    <property type="entry name" value="PNDRDTASEII"/>
</dbReference>
<comment type="subunit">
    <text evidence="17">Heterotetramer of 2 PreA and 2 PreT subunits.</text>
</comment>
<comment type="catalytic activity">
    <reaction evidence="14">
        <text>5,6-dihydrothymine + NAD(+) = thymine + NADH + H(+)</text>
        <dbReference type="Rhea" id="RHEA:28791"/>
        <dbReference type="ChEBI" id="CHEBI:15378"/>
        <dbReference type="ChEBI" id="CHEBI:17821"/>
        <dbReference type="ChEBI" id="CHEBI:27468"/>
        <dbReference type="ChEBI" id="CHEBI:57540"/>
        <dbReference type="ChEBI" id="CHEBI:57945"/>
        <dbReference type="EC" id="1.3.1.1"/>
    </reaction>
</comment>
<name>A0A401FRI1_9BACT</name>
<dbReference type="InterPro" id="IPR007202">
    <property type="entry name" value="4Fe-4S_dom"/>
</dbReference>
<feature type="binding site" evidence="18">
    <location>
        <position position="49"/>
    </location>
    <ligand>
        <name>[4Fe-4S] cluster</name>
        <dbReference type="ChEBI" id="CHEBI:49883"/>
        <label>1</label>
    </ligand>
</feature>
<dbReference type="Pfam" id="PF14691">
    <property type="entry name" value="Fer4_20"/>
    <property type="match status" value="1"/>
</dbReference>
<dbReference type="SUPFAM" id="SSF54862">
    <property type="entry name" value="4Fe-4S ferredoxins"/>
    <property type="match status" value="1"/>
</dbReference>
<dbReference type="PROSITE" id="PS00198">
    <property type="entry name" value="4FE4S_FER_1"/>
    <property type="match status" value="1"/>
</dbReference>
<evidence type="ECO:0000256" key="17">
    <source>
        <dbReference type="ARBA" id="ARBA00049714"/>
    </source>
</evidence>
<keyword evidence="6 18" id="KW-0479">Metal-binding</keyword>
<comment type="caution">
    <text evidence="21">The sequence shown here is derived from an EMBL/GenBank/DDBJ whole genome shotgun (WGS) entry which is preliminary data.</text>
</comment>
<keyword evidence="13 18" id="KW-0472">Membrane</keyword>
<dbReference type="Pfam" id="PF12838">
    <property type="entry name" value="Fer4_7"/>
    <property type="match status" value="1"/>
</dbReference>
<feature type="binding site" evidence="18">
    <location>
        <position position="148"/>
    </location>
    <ligand>
        <name>[4Fe-4S] cluster</name>
        <dbReference type="ChEBI" id="CHEBI:49883"/>
        <label>3</label>
    </ligand>
</feature>
<keyword evidence="4" id="KW-0285">Flavoprotein</keyword>
<dbReference type="GO" id="GO:0002058">
    <property type="term" value="F:uracil binding"/>
    <property type="evidence" value="ECO:0007669"/>
    <property type="project" value="TreeGrafter"/>
</dbReference>
<dbReference type="InterPro" id="IPR010207">
    <property type="entry name" value="Elect_transpt_cplx_RnfB/RsxB"/>
</dbReference>
<protein>
    <recommendedName>
        <fullName evidence="18">Ion-translocating oxidoreductase complex subunit B</fullName>
        <ecNumber evidence="18">7.-.-.-</ecNumber>
    </recommendedName>
    <alternativeName>
        <fullName evidence="18">Rnf electron transport complex subunit B</fullName>
    </alternativeName>
</protein>
<dbReference type="Pfam" id="PF07992">
    <property type="entry name" value="Pyr_redox_2"/>
    <property type="match status" value="1"/>
</dbReference>
<evidence type="ECO:0000256" key="2">
    <source>
        <dbReference type="ARBA" id="ARBA00022448"/>
    </source>
</evidence>
<gene>
    <name evidence="18" type="primary">rnfB</name>
    <name evidence="21" type="ORF">DENIS_0504</name>
</gene>
<feature type="region of interest" description="Hydrophobic" evidence="18">
    <location>
        <begin position="1"/>
        <end position="23"/>
    </location>
</feature>
<dbReference type="PROSITE" id="PS51656">
    <property type="entry name" value="4FE4S"/>
    <property type="match status" value="1"/>
</dbReference>
<feature type="domain" description="4Fe-4S" evidence="20">
    <location>
        <begin position="29"/>
        <end position="88"/>
    </location>
</feature>
<reference evidence="22" key="2">
    <citation type="submission" date="2019-01" db="EMBL/GenBank/DDBJ databases">
        <title>Genome sequence of Desulfonema ishimotonii strain Tokyo 01.</title>
        <authorList>
            <person name="Fukui M."/>
        </authorList>
    </citation>
    <scope>NUCLEOTIDE SEQUENCE [LARGE SCALE GENOMIC DNA]</scope>
    <source>
        <strain evidence="22">Tokyo 01</strain>
    </source>
</reference>
<feature type="binding site" evidence="18">
    <location>
        <position position="134"/>
    </location>
    <ligand>
        <name>[4Fe-4S] cluster</name>
        <dbReference type="ChEBI" id="CHEBI:49883"/>
        <label>2</label>
    </ligand>
</feature>
<reference evidence="22" key="1">
    <citation type="submission" date="2017-11" db="EMBL/GenBank/DDBJ databases">
        <authorList>
            <person name="Watanabe M."/>
            <person name="Kojima H."/>
        </authorList>
    </citation>
    <scope>NUCLEOTIDE SEQUENCE [LARGE SCALE GENOMIC DNA]</scope>
    <source>
        <strain evidence="22">Tokyo 01</strain>
    </source>
</reference>
<dbReference type="HAMAP" id="MF_00463">
    <property type="entry name" value="RsxB_RnfB"/>
    <property type="match status" value="1"/>
</dbReference>
<keyword evidence="7 18" id="KW-0677">Repeat</keyword>
<evidence type="ECO:0000256" key="11">
    <source>
        <dbReference type="ARBA" id="ARBA00023004"/>
    </source>
</evidence>
<dbReference type="RefSeq" id="WP_124327068.1">
    <property type="nucleotide sequence ID" value="NZ_BEXT01000001.1"/>
</dbReference>
<dbReference type="InterPro" id="IPR028261">
    <property type="entry name" value="DPD_II"/>
</dbReference>
<keyword evidence="10" id="KW-0560">Oxidoreductase</keyword>
<dbReference type="EC" id="7.-.-.-" evidence="18"/>
<feature type="binding site" evidence="18">
    <location>
        <position position="144"/>
    </location>
    <ligand>
        <name>[4Fe-4S] cluster</name>
        <dbReference type="ChEBI" id="CHEBI:49883"/>
        <label>2</label>
    </ligand>
</feature>
<keyword evidence="12 18" id="KW-0411">Iron-sulfur</keyword>
<dbReference type="AlphaFoldDB" id="A0A401FRI1"/>
<feature type="binding site" evidence="18">
    <location>
        <position position="171"/>
    </location>
    <ligand>
        <name>[4Fe-4S] cluster</name>
        <dbReference type="ChEBI" id="CHEBI:49883"/>
        <label>3</label>
    </ligand>
</feature>
<comment type="catalytic activity">
    <reaction evidence="15">
        <text>5,6-dihydrouracil + NAD(+) = uracil + NADH + H(+)</text>
        <dbReference type="Rhea" id="RHEA:20189"/>
        <dbReference type="ChEBI" id="CHEBI:15378"/>
        <dbReference type="ChEBI" id="CHEBI:15901"/>
        <dbReference type="ChEBI" id="CHEBI:17568"/>
        <dbReference type="ChEBI" id="CHEBI:57540"/>
        <dbReference type="ChEBI" id="CHEBI:57945"/>
        <dbReference type="EC" id="1.3.1.1"/>
    </reaction>
</comment>
<sequence length="695" mass="75022">MIEAICIMGGLGIVVGAGLAMASKIFYVYVDPKIVAVDDVLPGANCGGCGFPGCTANAEAIVAGTSAPNSCVAAGSEVAEAIAAIIGASVEAKEPDIAAPGCYFGVQDADTKYIYDGLSDCRAASLLSGGMKICTVGCLGLGSCVRACPFDAITMGPDNLPVVDAEKCTGCGTCERVCPKHIITLSSITRRILREYTDEECTTPCQRGCPAGIDIREYIRQIQLGDYHRAVQVIKERNPFPAVIGRICPRPCEDQCRRNMVDEPVAINFLKRFVADYEKESGERILPYKAPETHRKMAVVGGGVEGLSAAFFSARLGHDVSLFEASDKMGGLLRTAIAPERLSEEVLQWDIDGILEMGVTARTGITLGRDFSLDMLLRDGFESVLLTTGGWDSRLTRISGADIEEQIPGTFLLIDLIKSDSERSNRISPRSDVVIVGGGKVGLRAAKICWDLGSENITVLFRESREQLPKDALTDLEELENEKEIHIVYNASLSKIFGEDRQLKSVEYIDVNTRETATATAQNLFVAAGRFPEMIFTRPPVETDAEADETAETVQGPVSWVGTAPYKRPDLRDETGIFARGDVLTDYSAAIRAIAAGRRSAASVHRVMYGIPLDLEENVLTPASCIQDVDHVENVKPVPRQIMPLATPRELAETGVLEKGFTEQMAIEEADRCLQCGLICYERSAAPLDNDNDAA</sequence>
<keyword evidence="5" id="KW-0288">FMN</keyword>
<dbReference type="Gene3D" id="1.10.1060.10">
    <property type="entry name" value="Alpha-helical ferredoxin"/>
    <property type="match status" value="1"/>
</dbReference>
<feature type="domain" description="4Fe-4S ferredoxin-type" evidence="19">
    <location>
        <begin position="129"/>
        <end position="158"/>
    </location>
</feature>
<keyword evidence="8 18" id="KW-1278">Translocase</keyword>
<comment type="function">
    <text evidence="18">Part of a membrane-bound complex that couples electron transfer with translocation of ions across the membrane.</text>
</comment>
<evidence type="ECO:0000256" key="8">
    <source>
        <dbReference type="ARBA" id="ARBA00022967"/>
    </source>
</evidence>
<dbReference type="InterPro" id="IPR009051">
    <property type="entry name" value="Helical_ferredxn"/>
</dbReference>
<proteinExistence type="inferred from homology"/>
<comment type="caution">
    <text evidence="18">Lacks conserved residue(s) required for the propagation of feature annotation.</text>
</comment>
<dbReference type="PROSITE" id="PS51379">
    <property type="entry name" value="4FE4S_FER_2"/>
    <property type="match status" value="2"/>
</dbReference>
<dbReference type="GO" id="GO:0050661">
    <property type="term" value="F:NADP binding"/>
    <property type="evidence" value="ECO:0007669"/>
    <property type="project" value="TreeGrafter"/>
</dbReference>
<evidence type="ECO:0000256" key="15">
    <source>
        <dbReference type="ARBA" id="ARBA00048792"/>
    </source>
</evidence>
<comment type="function">
    <text evidence="16">Involved in pyrimidine base degradation. Catalyzes physiologically the reduction of uracil to 5,6-dihydrouracil (DHU) by using NADH as a specific cosubstrate. It also catalyzes the reverse reaction and the reduction of thymine to 5,6-dihydrothymine (DHT).</text>
</comment>
<keyword evidence="3 18" id="KW-0004">4Fe-4S</keyword>
<dbReference type="Gene3D" id="1.10.15.40">
    <property type="entry name" value="Electron transport complex subunit B, putative Fe-S cluster"/>
    <property type="match status" value="1"/>
</dbReference>
<keyword evidence="11 18" id="KW-0408">Iron</keyword>
<feature type="binding site" evidence="18">
    <location>
        <position position="174"/>
    </location>
    <ligand>
        <name>[4Fe-4S] cluster</name>
        <dbReference type="ChEBI" id="CHEBI:49883"/>
        <label>3</label>
    </ligand>
</feature>
<dbReference type="SUPFAM" id="SSF46548">
    <property type="entry name" value="alpha-helical ferredoxin"/>
    <property type="match status" value="1"/>
</dbReference>
<evidence type="ECO:0000259" key="19">
    <source>
        <dbReference type="PROSITE" id="PS51379"/>
    </source>
</evidence>
<dbReference type="Pfam" id="PF04060">
    <property type="entry name" value="FeS"/>
    <property type="match status" value="1"/>
</dbReference>
<dbReference type="Pfam" id="PF13450">
    <property type="entry name" value="NAD_binding_8"/>
    <property type="match status" value="1"/>
</dbReference>
<comment type="subcellular location">
    <subcellularLocation>
        <location evidence="18">Cell membrane</location>
    </subcellularLocation>
</comment>
<comment type="subunit">
    <text evidence="18">The complex is composed of six subunits: RnfA, RnfB, RnfC, RnfD, RnfE and RnfG.</text>
</comment>
<dbReference type="Proteomes" id="UP000288096">
    <property type="component" value="Unassembled WGS sequence"/>
</dbReference>
<keyword evidence="22" id="KW-1185">Reference proteome</keyword>
<evidence type="ECO:0000256" key="7">
    <source>
        <dbReference type="ARBA" id="ARBA00022737"/>
    </source>
</evidence>
<evidence type="ECO:0000256" key="13">
    <source>
        <dbReference type="ARBA" id="ARBA00023136"/>
    </source>
</evidence>
<dbReference type="InterPro" id="IPR017900">
    <property type="entry name" value="4Fe4S_Fe_S_CS"/>
</dbReference>
<dbReference type="EMBL" id="BEXT01000001">
    <property type="protein sequence ID" value="GBC59565.1"/>
    <property type="molecule type" value="Genomic_DNA"/>
</dbReference>
<dbReference type="GO" id="GO:0005886">
    <property type="term" value="C:plasma membrane"/>
    <property type="evidence" value="ECO:0007669"/>
    <property type="project" value="UniProtKB-SubCell"/>
</dbReference>
<dbReference type="GO" id="GO:0006210">
    <property type="term" value="P:thymine catabolic process"/>
    <property type="evidence" value="ECO:0007669"/>
    <property type="project" value="TreeGrafter"/>
</dbReference>
<evidence type="ECO:0000256" key="12">
    <source>
        <dbReference type="ARBA" id="ARBA00023014"/>
    </source>
</evidence>
<evidence type="ECO:0000256" key="9">
    <source>
        <dbReference type="ARBA" id="ARBA00022982"/>
    </source>
</evidence>
<evidence type="ECO:0000259" key="20">
    <source>
        <dbReference type="PROSITE" id="PS51656"/>
    </source>
</evidence>
<feature type="binding site" evidence="18">
    <location>
        <position position="71"/>
    </location>
    <ligand>
        <name>[4Fe-4S] cluster</name>
        <dbReference type="ChEBI" id="CHEBI:49883"/>
        <label>1</label>
    </ligand>
</feature>
<dbReference type="GO" id="GO:0022900">
    <property type="term" value="P:electron transport chain"/>
    <property type="evidence" value="ECO:0007669"/>
    <property type="project" value="UniProtKB-UniRule"/>
</dbReference>
<comment type="similarity">
    <text evidence="18">Belongs to the 4Fe4S bacterial-type ferredoxin family. RnfB subfamily.</text>
</comment>
<dbReference type="InterPro" id="IPR023753">
    <property type="entry name" value="FAD/NAD-binding_dom"/>
</dbReference>
<evidence type="ECO:0000313" key="21">
    <source>
        <dbReference type="EMBL" id="GBC59565.1"/>
    </source>
</evidence>
<evidence type="ECO:0000256" key="18">
    <source>
        <dbReference type="HAMAP-Rule" id="MF_00463"/>
    </source>
</evidence>
<dbReference type="OrthoDB" id="9803192at2"/>
<dbReference type="GO" id="GO:0006212">
    <property type="term" value="P:uracil catabolic process"/>
    <property type="evidence" value="ECO:0007669"/>
    <property type="project" value="TreeGrafter"/>
</dbReference>
<dbReference type="PANTHER" id="PTHR43073">
    <property type="entry name" value="DIHYDROPYRIMIDINE DEHYDROGENASE [NADP(+)]"/>
    <property type="match status" value="1"/>
</dbReference>
<evidence type="ECO:0000256" key="16">
    <source>
        <dbReference type="ARBA" id="ARBA00049578"/>
    </source>
</evidence>
<dbReference type="GO" id="GO:0051539">
    <property type="term" value="F:4 iron, 4 sulfur cluster binding"/>
    <property type="evidence" value="ECO:0007669"/>
    <property type="project" value="UniProtKB-UniRule"/>
</dbReference>
<evidence type="ECO:0000256" key="1">
    <source>
        <dbReference type="ARBA" id="ARBA00001917"/>
    </source>
</evidence>
<comment type="cofactor">
    <cofactor evidence="18">
        <name>[4Fe-4S] cluster</name>
        <dbReference type="ChEBI" id="CHEBI:49883"/>
    </cofactor>
    <text evidence="18">Binds 3 [4Fe-4S] clusters.</text>
</comment>
<dbReference type="GO" id="GO:0046872">
    <property type="term" value="F:metal ion binding"/>
    <property type="evidence" value="ECO:0007669"/>
    <property type="project" value="UniProtKB-KW"/>
</dbReference>
<evidence type="ECO:0000256" key="3">
    <source>
        <dbReference type="ARBA" id="ARBA00022485"/>
    </source>
</evidence>
<evidence type="ECO:0000256" key="6">
    <source>
        <dbReference type="ARBA" id="ARBA00022723"/>
    </source>
</evidence>
<dbReference type="SUPFAM" id="SSF51971">
    <property type="entry name" value="Nucleotide-binding domain"/>
    <property type="match status" value="1"/>
</dbReference>
<dbReference type="InterPro" id="IPR017896">
    <property type="entry name" value="4Fe4S_Fe-S-bd"/>
</dbReference>